<keyword evidence="2" id="KW-1185">Reference proteome</keyword>
<protein>
    <recommendedName>
        <fullName evidence="3">Glutaredoxin domain-containing protein</fullName>
    </recommendedName>
</protein>
<dbReference type="SUPFAM" id="SSF52833">
    <property type="entry name" value="Thioredoxin-like"/>
    <property type="match status" value="1"/>
</dbReference>
<sequence length="134" mass="14892">MNRVFVLLMILSLLGGVLHAKRTFFPSRAQQAEALMANPIPATPADQVTGPAVDVYGRTGCGFTRRMLADLQSDGIPVRYYDIDVPAIEAQFDSRFRHAGLLRNGMYELPVVEVGGRSYARPSSESVAYRFRNR</sequence>
<organism evidence="1 2">
    <name type="scientific">Stenotrophomonas oahuensis</name>
    <dbReference type="NCBI Taxonomy" id="3003271"/>
    <lineage>
        <taxon>Bacteria</taxon>
        <taxon>Pseudomonadati</taxon>
        <taxon>Pseudomonadota</taxon>
        <taxon>Gammaproteobacteria</taxon>
        <taxon>Lysobacterales</taxon>
        <taxon>Lysobacteraceae</taxon>
        <taxon>Stenotrophomonas</taxon>
    </lineage>
</organism>
<dbReference type="Proteomes" id="UP001302072">
    <property type="component" value="Chromosome"/>
</dbReference>
<name>A0ABY9YS53_9GAMM</name>
<evidence type="ECO:0008006" key="3">
    <source>
        <dbReference type="Google" id="ProtNLM"/>
    </source>
</evidence>
<dbReference type="EMBL" id="CP115541">
    <property type="protein sequence ID" value="WNH53416.1"/>
    <property type="molecule type" value="Genomic_DNA"/>
</dbReference>
<proteinExistence type="predicted"/>
<accession>A0ABY9YS53</accession>
<gene>
    <name evidence="1" type="ORF">PDM29_03825</name>
</gene>
<dbReference type="Gene3D" id="3.40.30.10">
    <property type="entry name" value="Glutaredoxin"/>
    <property type="match status" value="1"/>
</dbReference>
<reference evidence="1 2" key="1">
    <citation type="submission" date="2022-12" db="EMBL/GenBank/DDBJ databases">
        <title>Two new species, Stenotrophomonas aracearum and Stenotrophomonas oahuensis, isolated from Anthurium (Araceae family) in Hawaii.</title>
        <authorList>
            <person name="Chunag S.C."/>
            <person name="Dobhal S."/>
            <person name="Alvarez A."/>
            <person name="Arif M."/>
        </authorList>
    </citation>
    <scope>NUCLEOTIDE SEQUENCE [LARGE SCALE GENOMIC DNA]</scope>
    <source>
        <strain evidence="1 2">A5586</strain>
    </source>
</reference>
<dbReference type="InterPro" id="IPR036249">
    <property type="entry name" value="Thioredoxin-like_sf"/>
</dbReference>
<evidence type="ECO:0000313" key="2">
    <source>
        <dbReference type="Proteomes" id="UP001302072"/>
    </source>
</evidence>
<dbReference type="RefSeq" id="WP_311192565.1">
    <property type="nucleotide sequence ID" value="NZ_CP115541.1"/>
</dbReference>
<evidence type="ECO:0000313" key="1">
    <source>
        <dbReference type="EMBL" id="WNH53416.1"/>
    </source>
</evidence>